<dbReference type="SUPFAM" id="SSF52172">
    <property type="entry name" value="CheY-like"/>
    <property type="match status" value="1"/>
</dbReference>
<dbReference type="Proteomes" id="UP001056201">
    <property type="component" value="Chromosome 1"/>
</dbReference>
<dbReference type="InterPro" id="IPR008207">
    <property type="entry name" value="Sig_transdc_His_kin_Hpt_dom"/>
</dbReference>
<evidence type="ECO:0000256" key="5">
    <source>
        <dbReference type="ARBA" id="ARBA00022553"/>
    </source>
</evidence>
<dbReference type="Pfam" id="PF00512">
    <property type="entry name" value="HisKA"/>
    <property type="match status" value="1"/>
</dbReference>
<dbReference type="InterPro" id="IPR011006">
    <property type="entry name" value="CheY-like_superfamily"/>
</dbReference>
<evidence type="ECO:0000256" key="7">
    <source>
        <dbReference type="ARBA" id="ARBA00022741"/>
    </source>
</evidence>
<dbReference type="InterPro" id="IPR004358">
    <property type="entry name" value="Sig_transdc_His_kin-like_C"/>
</dbReference>
<evidence type="ECO:0000259" key="16">
    <source>
        <dbReference type="PROSITE" id="PS50110"/>
    </source>
</evidence>
<reference evidence="18" key="1">
    <citation type="submission" date="2022-05" db="EMBL/GenBank/DDBJ databases">
        <title>An RpoN-dependent PEP-CTERM gene is involved in floc formation of an Aquincola tertiaricarbonis strain.</title>
        <authorList>
            <person name="Qiu D."/>
            <person name="Xia M."/>
        </authorList>
    </citation>
    <scope>NUCLEOTIDE SEQUENCE</scope>
    <source>
        <strain evidence="18">RN12</strain>
    </source>
</reference>
<dbReference type="PRINTS" id="PR00344">
    <property type="entry name" value="BCTRLSENSOR"/>
</dbReference>
<dbReference type="PROSITE" id="PS50109">
    <property type="entry name" value="HIS_KIN"/>
    <property type="match status" value="1"/>
</dbReference>
<evidence type="ECO:0000256" key="3">
    <source>
        <dbReference type="ARBA" id="ARBA00012438"/>
    </source>
</evidence>
<dbReference type="InterPro" id="IPR005467">
    <property type="entry name" value="His_kinase_dom"/>
</dbReference>
<keyword evidence="4" id="KW-1003">Cell membrane</keyword>
<evidence type="ECO:0000259" key="15">
    <source>
        <dbReference type="PROSITE" id="PS50109"/>
    </source>
</evidence>
<dbReference type="SMART" id="SM00387">
    <property type="entry name" value="HATPase_c"/>
    <property type="match status" value="1"/>
</dbReference>
<dbReference type="RefSeq" id="WP_250194038.1">
    <property type="nucleotide sequence ID" value="NZ_CP097635.1"/>
</dbReference>
<dbReference type="InterPro" id="IPR036641">
    <property type="entry name" value="HPT_dom_sf"/>
</dbReference>
<dbReference type="GO" id="GO:0005524">
    <property type="term" value="F:ATP binding"/>
    <property type="evidence" value="ECO:0007669"/>
    <property type="project" value="UniProtKB-KW"/>
</dbReference>
<name>A0ABY4RZI8_AQUTE</name>
<feature type="modified residue" description="4-aspartylphosphate" evidence="13">
    <location>
        <position position="374"/>
    </location>
</feature>
<dbReference type="PANTHER" id="PTHR45339:SF1">
    <property type="entry name" value="HYBRID SIGNAL TRANSDUCTION HISTIDINE KINASE J"/>
    <property type="match status" value="1"/>
</dbReference>
<keyword evidence="6" id="KW-0812">Transmembrane</keyword>
<dbReference type="InterPro" id="IPR036890">
    <property type="entry name" value="HATPase_C_sf"/>
</dbReference>
<evidence type="ECO:0000256" key="1">
    <source>
        <dbReference type="ARBA" id="ARBA00000085"/>
    </source>
</evidence>
<feature type="domain" description="Response regulatory" evidence="16">
    <location>
        <begin position="325"/>
        <end position="439"/>
    </location>
</feature>
<evidence type="ECO:0000313" key="18">
    <source>
        <dbReference type="EMBL" id="URI05773.1"/>
    </source>
</evidence>
<dbReference type="PROSITE" id="PS50894">
    <property type="entry name" value="HPT"/>
    <property type="match status" value="1"/>
</dbReference>
<dbReference type="SUPFAM" id="SSF47384">
    <property type="entry name" value="Homodimeric domain of signal transducing histidine kinase"/>
    <property type="match status" value="1"/>
</dbReference>
<dbReference type="PROSITE" id="PS50110">
    <property type="entry name" value="RESPONSE_REGULATORY"/>
    <property type="match status" value="1"/>
</dbReference>
<dbReference type="InterPro" id="IPR003594">
    <property type="entry name" value="HATPase_dom"/>
</dbReference>
<evidence type="ECO:0000256" key="8">
    <source>
        <dbReference type="ARBA" id="ARBA00022840"/>
    </source>
</evidence>
<comment type="catalytic activity">
    <reaction evidence="1">
        <text>ATP + protein L-histidine = ADP + protein N-phospho-L-histidine.</text>
        <dbReference type="EC" id="2.7.13.3"/>
    </reaction>
</comment>
<evidence type="ECO:0000313" key="19">
    <source>
        <dbReference type="Proteomes" id="UP001056201"/>
    </source>
</evidence>
<keyword evidence="8 18" id="KW-0067">ATP-binding</keyword>
<dbReference type="Gene3D" id="3.40.50.2300">
    <property type="match status" value="1"/>
</dbReference>
<dbReference type="Pfam" id="PF00072">
    <property type="entry name" value="Response_reg"/>
    <property type="match status" value="1"/>
</dbReference>
<proteinExistence type="predicted"/>
<evidence type="ECO:0000256" key="4">
    <source>
        <dbReference type="ARBA" id="ARBA00022475"/>
    </source>
</evidence>
<feature type="modified residue" description="Phosphohistidine" evidence="12">
    <location>
        <position position="491"/>
    </location>
</feature>
<accession>A0ABY4RZI8</accession>
<dbReference type="Pfam" id="PF01627">
    <property type="entry name" value="Hpt"/>
    <property type="match status" value="1"/>
</dbReference>
<keyword evidence="7" id="KW-0547">Nucleotide-binding</keyword>
<dbReference type="SMART" id="SM00388">
    <property type="entry name" value="HisKA"/>
    <property type="match status" value="1"/>
</dbReference>
<dbReference type="CDD" id="cd17546">
    <property type="entry name" value="REC_hyHK_CKI1_RcsC-like"/>
    <property type="match status" value="1"/>
</dbReference>
<evidence type="ECO:0000256" key="12">
    <source>
        <dbReference type="PROSITE-ProRule" id="PRU00110"/>
    </source>
</evidence>
<protein>
    <recommendedName>
        <fullName evidence="3">histidine kinase</fullName>
        <ecNumber evidence="3">2.7.13.3</ecNumber>
    </recommendedName>
</protein>
<dbReference type="CDD" id="cd00082">
    <property type="entry name" value="HisKA"/>
    <property type="match status" value="1"/>
</dbReference>
<keyword evidence="5 13" id="KW-0597">Phosphoprotein</keyword>
<feature type="domain" description="HPt" evidence="17">
    <location>
        <begin position="452"/>
        <end position="549"/>
    </location>
</feature>
<evidence type="ECO:0000259" key="17">
    <source>
        <dbReference type="PROSITE" id="PS50894"/>
    </source>
</evidence>
<dbReference type="EC" id="2.7.13.3" evidence="3"/>
<keyword evidence="10" id="KW-0902">Two-component regulatory system</keyword>
<dbReference type="InterPro" id="IPR036097">
    <property type="entry name" value="HisK_dim/P_sf"/>
</dbReference>
<feature type="domain" description="Histidine kinase" evidence="15">
    <location>
        <begin position="71"/>
        <end position="290"/>
    </location>
</feature>
<evidence type="ECO:0000256" key="14">
    <source>
        <dbReference type="SAM" id="Coils"/>
    </source>
</evidence>
<dbReference type="PANTHER" id="PTHR45339">
    <property type="entry name" value="HYBRID SIGNAL TRANSDUCTION HISTIDINE KINASE J"/>
    <property type="match status" value="1"/>
</dbReference>
<dbReference type="CDD" id="cd16922">
    <property type="entry name" value="HATPase_EvgS-ArcB-TorS-like"/>
    <property type="match status" value="1"/>
</dbReference>
<evidence type="ECO:0000256" key="11">
    <source>
        <dbReference type="ARBA" id="ARBA00023136"/>
    </source>
</evidence>
<dbReference type="Pfam" id="PF02518">
    <property type="entry name" value="HATPase_c"/>
    <property type="match status" value="1"/>
</dbReference>
<dbReference type="Gene3D" id="3.30.565.10">
    <property type="entry name" value="Histidine kinase-like ATPase, C-terminal domain"/>
    <property type="match status" value="1"/>
</dbReference>
<evidence type="ECO:0000256" key="13">
    <source>
        <dbReference type="PROSITE-ProRule" id="PRU00169"/>
    </source>
</evidence>
<dbReference type="InterPro" id="IPR001789">
    <property type="entry name" value="Sig_transdc_resp-reg_receiver"/>
</dbReference>
<gene>
    <name evidence="18" type="ORF">MW290_07400</name>
</gene>
<sequence length="550" mass="60252">MKPLIDALERRLALERAARKLAQQELKDTQARLDRLLAEQEATVRARTEEARQARDEALAASNAKSAFLANMSHEIRTPLTSIIGFAELLMQPGRSMVDREEALQAIIRNGRHLLEVINDILDLAKIETQQVDLEQLDLPLPVLLRDLNALVAGRAAERGLDFQVLPQLPLPPSLRTDPVRLKQVLLNFLSNAIKFTPRGSVMLELAYLPEVPAMRFVVADTGIGMSPAQLARLFQPFTQADASTTRKFGGSGLGLYISHQLATLLGGRLSVESEPQRGSRFTLELPLPAPVPRAELLTMEGDLVDYGRGDFAITAISVPELAGRVLLAEDGIDNQRLLTAFLKQAGLGVTVAGNGKEAVELALRQDFDLILMDMQMPVMDGETAARRLRASHCKARIIALTANVMKGDVQRYRDAGCNDVLAKPVDRERFYEVIREHLGLGFEGDENEAAFQREMMQLRQAFRAGLPAQVEAIRQALRVADWGTLGRVVHTLRGTAGSFGHAALSEHAADVEIALRGSHPMRAAVLCEGLLLEATAVLRRPEPVTVAGC</sequence>
<evidence type="ECO:0000256" key="2">
    <source>
        <dbReference type="ARBA" id="ARBA00004651"/>
    </source>
</evidence>
<keyword evidence="9" id="KW-1133">Transmembrane helix</keyword>
<keyword evidence="19" id="KW-1185">Reference proteome</keyword>
<keyword evidence="14" id="KW-0175">Coiled coil</keyword>
<comment type="subcellular location">
    <subcellularLocation>
        <location evidence="2">Cell membrane</location>
        <topology evidence="2">Multi-pass membrane protein</topology>
    </subcellularLocation>
</comment>
<evidence type="ECO:0000256" key="6">
    <source>
        <dbReference type="ARBA" id="ARBA00022692"/>
    </source>
</evidence>
<evidence type="ECO:0000256" key="9">
    <source>
        <dbReference type="ARBA" id="ARBA00022989"/>
    </source>
</evidence>
<dbReference type="Gene3D" id="1.10.287.130">
    <property type="match status" value="1"/>
</dbReference>
<dbReference type="SUPFAM" id="SSF55874">
    <property type="entry name" value="ATPase domain of HSP90 chaperone/DNA topoisomerase II/histidine kinase"/>
    <property type="match status" value="1"/>
</dbReference>
<dbReference type="SUPFAM" id="SSF47226">
    <property type="entry name" value="Histidine-containing phosphotransfer domain, HPT domain"/>
    <property type="match status" value="1"/>
</dbReference>
<evidence type="ECO:0000256" key="10">
    <source>
        <dbReference type="ARBA" id="ARBA00023012"/>
    </source>
</evidence>
<organism evidence="18 19">
    <name type="scientific">Aquincola tertiaricarbonis</name>
    <dbReference type="NCBI Taxonomy" id="391953"/>
    <lineage>
        <taxon>Bacteria</taxon>
        <taxon>Pseudomonadati</taxon>
        <taxon>Pseudomonadota</taxon>
        <taxon>Betaproteobacteria</taxon>
        <taxon>Burkholderiales</taxon>
        <taxon>Sphaerotilaceae</taxon>
        <taxon>Aquincola</taxon>
    </lineage>
</organism>
<dbReference type="InterPro" id="IPR003661">
    <property type="entry name" value="HisK_dim/P_dom"/>
</dbReference>
<feature type="coiled-coil region" evidence="14">
    <location>
        <begin position="5"/>
        <end position="57"/>
    </location>
</feature>
<keyword evidence="11" id="KW-0472">Membrane</keyword>
<dbReference type="EMBL" id="CP097635">
    <property type="protein sequence ID" value="URI05773.1"/>
    <property type="molecule type" value="Genomic_DNA"/>
</dbReference>
<dbReference type="SMART" id="SM00448">
    <property type="entry name" value="REC"/>
    <property type="match status" value="1"/>
</dbReference>
<dbReference type="Gene3D" id="1.20.120.160">
    <property type="entry name" value="HPT domain"/>
    <property type="match status" value="1"/>
</dbReference>